<name>A0A9N8S0S2_9BURK</name>
<proteinExistence type="predicted"/>
<evidence type="ECO:0000313" key="1">
    <source>
        <dbReference type="EMBL" id="CAG4924844.1"/>
    </source>
</evidence>
<protein>
    <submittedName>
        <fullName evidence="1">Uncharacterized protein</fullName>
    </submittedName>
</protein>
<comment type="caution">
    <text evidence="1">The sequence shown here is derived from an EMBL/GenBank/DDBJ whole genome shotgun (WGS) entry which is preliminary data.</text>
</comment>
<sequence>MQLRHEKRAQTAQPHDTVYERKVLDLPRPELEAGTSIGDVLAVRHGHCAKVDVAGLSVMRT</sequence>
<keyword evidence="2" id="KW-1185">Reference proteome</keyword>
<accession>A0A9N8S0S2</accession>
<gene>
    <name evidence="1" type="ORF">LMG31841_05426</name>
</gene>
<reference evidence="1" key="1">
    <citation type="submission" date="2021-04" db="EMBL/GenBank/DDBJ databases">
        <authorList>
            <person name="Vanwijnsberghe S."/>
        </authorList>
    </citation>
    <scope>NUCLEOTIDE SEQUENCE</scope>
    <source>
        <strain evidence="1">LMG 31841</strain>
    </source>
</reference>
<dbReference type="AlphaFoldDB" id="A0A9N8S0S2"/>
<dbReference type="EMBL" id="CAJQZC010000015">
    <property type="protein sequence ID" value="CAG4924844.1"/>
    <property type="molecule type" value="Genomic_DNA"/>
</dbReference>
<evidence type="ECO:0000313" key="2">
    <source>
        <dbReference type="Proteomes" id="UP000789704"/>
    </source>
</evidence>
<organism evidence="1 2">
    <name type="scientific">Paraburkholderia saeva</name>
    <dbReference type="NCBI Taxonomy" id="2777537"/>
    <lineage>
        <taxon>Bacteria</taxon>
        <taxon>Pseudomonadati</taxon>
        <taxon>Pseudomonadota</taxon>
        <taxon>Betaproteobacteria</taxon>
        <taxon>Burkholderiales</taxon>
        <taxon>Burkholderiaceae</taxon>
        <taxon>Paraburkholderia</taxon>
    </lineage>
</organism>
<dbReference type="Proteomes" id="UP000789704">
    <property type="component" value="Unassembled WGS sequence"/>
</dbReference>